<keyword evidence="6" id="KW-1185">Reference proteome</keyword>
<keyword evidence="4" id="KW-0472">Membrane</keyword>
<keyword evidence="4" id="KW-1133">Transmembrane helix</keyword>
<dbReference type="Gene3D" id="1.20.1250.20">
    <property type="entry name" value="MFS general substrate transporter like domains"/>
    <property type="match status" value="1"/>
</dbReference>
<gene>
    <name evidence="5" type="ORF">Adu01nite_62420</name>
</gene>
<keyword evidence="3" id="KW-1003">Cell membrane</keyword>
<dbReference type="EMBL" id="BOML01000050">
    <property type="protein sequence ID" value="GIE04892.1"/>
    <property type="molecule type" value="Genomic_DNA"/>
</dbReference>
<dbReference type="PANTHER" id="PTHR43045">
    <property type="entry name" value="SHIKIMATE TRANSPORTER"/>
    <property type="match status" value="1"/>
</dbReference>
<organism evidence="5 6">
    <name type="scientific">Paractinoplanes durhamensis</name>
    <dbReference type="NCBI Taxonomy" id="113563"/>
    <lineage>
        <taxon>Bacteria</taxon>
        <taxon>Bacillati</taxon>
        <taxon>Actinomycetota</taxon>
        <taxon>Actinomycetes</taxon>
        <taxon>Micromonosporales</taxon>
        <taxon>Micromonosporaceae</taxon>
        <taxon>Paractinoplanes</taxon>
    </lineage>
</organism>
<dbReference type="Proteomes" id="UP000637628">
    <property type="component" value="Unassembled WGS sequence"/>
</dbReference>
<evidence type="ECO:0000313" key="5">
    <source>
        <dbReference type="EMBL" id="GIE04892.1"/>
    </source>
</evidence>
<evidence type="ECO:0008006" key="7">
    <source>
        <dbReference type="Google" id="ProtNLM"/>
    </source>
</evidence>
<name>A0ABQ3Z4Y3_9ACTN</name>
<keyword evidence="2" id="KW-0813">Transport</keyword>
<dbReference type="SUPFAM" id="SSF103473">
    <property type="entry name" value="MFS general substrate transporter"/>
    <property type="match status" value="1"/>
</dbReference>
<sequence length="88" mass="9501">MLRPEWRTVLSSAFVRLGEQAPFYLFTSFVLTYGTKQLGLTRDGLLDDILIAATVGLISVPLFGHLSDRFGRRPAADAPAPGADNPGP</sequence>
<evidence type="ECO:0000256" key="2">
    <source>
        <dbReference type="ARBA" id="ARBA00022448"/>
    </source>
</evidence>
<accession>A0ABQ3Z4Y3</accession>
<comment type="caution">
    <text evidence="5">The sequence shown here is derived from an EMBL/GenBank/DDBJ whole genome shotgun (WGS) entry which is preliminary data.</text>
</comment>
<evidence type="ECO:0000313" key="6">
    <source>
        <dbReference type="Proteomes" id="UP000637628"/>
    </source>
</evidence>
<reference evidence="5 6" key="1">
    <citation type="submission" date="2021-01" db="EMBL/GenBank/DDBJ databases">
        <title>Whole genome shotgun sequence of Actinoplanes durhamensis NBRC 14914.</title>
        <authorList>
            <person name="Komaki H."/>
            <person name="Tamura T."/>
        </authorList>
    </citation>
    <scope>NUCLEOTIDE SEQUENCE [LARGE SCALE GENOMIC DNA]</scope>
    <source>
        <strain evidence="5 6">NBRC 14914</strain>
    </source>
</reference>
<dbReference type="PANTHER" id="PTHR43045:SF1">
    <property type="entry name" value="SHIKIMATE TRANSPORTER"/>
    <property type="match status" value="1"/>
</dbReference>
<feature type="transmembrane region" description="Helical" evidence="4">
    <location>
        <begin position="44"/>
        <end position="63"/>
    </location>
</feature>
<keyword evidence="4" id="KW-0812">Transmembrane</keyword>
<evidence type="ECO:0000256" key="4">
    <source>
        <dbReference type="SAM" id="Phobius"/>
    </source>
</evidence>
<dbReference type="InterPro" id="IPR036259">
    <property type="entry name" value="MFS_trans_sf"/>
</dbReference>
<evidence type="ECO:0000256" key="1">
    <source>
        <dbReference type="ARBA" id="ARBA00004651"/>
    </source>
</evidence>
<evidence type="ECO:0000256" key="3">
    <source>
        <dbReference type="ARBA" id="ARBA00022475"/>
    </source>
</evidence>
<proteinExistence type="predicted"/>
<protein>
    <recommendedName>
        <fullName evidence="7">MFS transporter</fullName>
    </recommendedName>
</protein>
<comment type="subcellular location">
    <subcellularLocation>
        <location evidence="1">Cell membrane</location>
        <topology evidence="1">Multi-pass membrane protein</topology>
    </subcellularLocation>
</comment>
<dbReference type="RefSeq" id="WP_203732011.1">
    <property type="nucleotide sequence ID" value="NZ_BAAATX010000037.1"/>
</dbReference>